<sequence length="237" mass="28161">MSSTEDHILVIESSTQEHLVDSNAMPTSIPSSPDTTNNNNLKRSKYSSFLPISEDIETQLFYELYGNMDRNSNPSHLLKRKWFVLSHQYRGPKPKENTYDRYVMHLIIMISAVKDDIFFEDLVYSAFPHLSMEKMQNFLLDFEMAVYFNEHLDLKGNKVYICNYNYENHAIMYSYKNNRLAQNKKSKDLMLEYNIWRGFNGYEDALMMINKEHWKKQSTRFGFGFKEKQVIDDFTNQ</sequence>
<name>A0A9N9FUJ3_9GLOM</name>
<gene>
    <name evidence="2" type="ORF">DERYTH_LOCUS5555</name>
</gene>
<dbReference type="OrthoDB" id="2413278at2759"/>
<accession>A0A9N9FUJ3</accession>
<organism evidence="2 3">
    <name type="scientific">Dentiscutata erythropus</name>
    <dbReference type="NCBI Taxonomy" id="1348616"/>
    <lineage>
        <taxon>Eukaryota</taxon>
        <taxon>Fungi</taxon>
        <taxon>Fungi incertae sedis</taxon>
        <taxon>Mucoromycota</taxon>
        <taxon>Glomeromycotina</taxon>
        <taxon>Glomeromycetes</taxon>
        <taxon>Diversisporales</taxon>
        <taxon>Gigasporaceae</taxon>
        <taxon>Dentiscutata</taxon>
    </lineage>
</organism>
<dbReference type="AlphaFoldDB" id="A0A9N9FUJ3"/>
<feature type="region of interest" description="Disordered" evidence="1">
    <location>
        <begin position="18"/>
        <end position="40"/>
    </location>
</feature>
<dbReference type="Proteomes" id="UP000789405">
    <property type="component" value="Unassembled WGS sequence"/>
</dbReference>
<evidence type="ECO:0000313" key="2">
    <source>
        <dbReference type="EMBL" id="CAG8557138.1"/>
    </source>
</evidence>
<comment type="caution">
    <text evidence="2">The sequence shown here is derived from an EMBL/GenBank/DDBJ whole genome shotgun (WGS) entry which is preliminary data.</text>
</comment>
<evidence type="ECO:0000256" key="1">
    <source>
        <dbReference type="SAM" id="MobiDB-lite"/>
    </source>
</evidence>
<proteinExistence type="predicted"/>
<feature type="compositionally biased region" description="Polar residues" evidence="1">
    <location>
        <begin position="24"/>
        <end position="40"/>
    </location>
</feature>
<dbReference type="EMBL" id="CAJVPY010002337">
    <property type="protein sequence ID" value="CAG8557138.1"/>
    <property type="molecule type" value="Genomic_DNA"/>
</dbReference>
<keyword evidence="3" id="KW-1185">Reference proteome</keyword>
<evidence type="ECO:0000313" key="3">
    <source>
        <dbReference type="Proteomes" id="UP000789405"/>
    </source>
</evidence>
<reference evidence="2" key="1">
    <citation type="submission" date="2021-06" db="EMBL/GenBank/DDBJ databases">
        <authorList>
            <person name="Kallberg Y."/>
            <person name="Tangrot J."/>
            <person name="Rosling A."/>
        </authorList>
    </citation>
    <scope>NUCLEOTIDE SEQUENCE</scope>
    <source>
        <strain evidence="2">MA453B</strain>
    </source>
</reference>
<protein>
    <submittedName>
        <fullName evidence="2">9751_t:CDS:1</fullName>
    </submittedName>
</protein>